<organism evidence="3 4">
    <name type="scientific">Polistes dominula</name>
    <name type="common">European paper wasp</name>
    <name type="synonym">Vespa dominula</name>
    <dbReference type="NCBI Taxonomy" id="743375"/>
    <lineage>
        <taxon>Eukaryota</taxon>
        <taxon>Metazoa</taxon>
        <taxon>Ecdysozoa</taxon>
        <taxon>Arthropoda</taxon>
        <taxon>Hexapoda</taxon>
        <taxon>Insecta</taxon>
        <taxon>Pterygota</taxon>
        <taxon>Neoptera</taxon>
        <taxon>Endopterygota</taxon>
        <taxon>Hymenoptera</taxon>
        <taxon>Apocrita</taxon>
        <taxon>Aculeata</taxon>
        <taxon>Vespoidea</taxon>
        <taxon>Vespidae</taxon>
        <taxon>Polistinae</taxon>
        <taxon>Polistini</taxon>
        <taxon>Polistes</taxon>
    </lineage>
</organism>
<gene>
    <name evidence="4" type="primary">LOC107071244</name>
</gene>
<feature type="transmembrane region" description="Helical" evidence="1">
    <location>
        <begin position="69"/>
        <end position="87"/>
    </location>
</feature>
<dbReference type="PROSITE" id="PS51186">
    <property type="entry name" value="GNAT"/>
    <property type="match status" value="1"/>
</dbReference>
<keyword evidence="1" id="KW-0472">Membrane</keyword>
<sequence length="276" mass="33214">MSTECFIIFRDYVNEDISQCIELFINEGLNLVNKILFDMFGVKNAGSILFWTSMFMLCFIIRIDVSYYMIIPTVFFLIKMITFTIIWKRIKKIREEICKIIKSYVFDDSKCIWVFEVLTPHSKLNVLKDDFVWTFIVEEELHSRNIDLLKYDRQIIAIISIDKHETIPDSIIIKRLIIHEEYRMKYLGTYCLDMALAFAKNHGYVLIFIMLSKYMDDAINMVSNRGFKLYKKHELSFVKSLMAIPTYEYVYNLRSKYYYPKFKKQRHITRTYNLNF</sequence>
<dbReference type="SUPFAM" id="SSF55729">
    <property type="entry name" value="Acyl-CoA N-acyltransferases (Nat)"/>
    <property type="match status" value="1"/>
</dbReference>
<name>A0ABM1IZC2_POLDO</name>
<keyword evidence="1" id="KW-1133">Transmembrane helix</keyword>
<evidence type="ECO:0000256" key="1">
    <source>
        <dbReference type="SAM" id="Phobius"/>
    </source>
</evidence>
<dbReference type="Pfam" id="PF00583">
    <property type="entry name" value="Acetyltransf_1"/>
    <property type="match status" value="1"/>
</dbReference>
<evidence type="ECO:0000313" key="4">
    <source>
        <dbReference type="RefSeq" id="XP_015185559.1"/>
    </source>
</evidence>
<feature type="transmembrane region" description="Helical" evidence="1">
    <location>
        <begin position="44"/>
        <end position="63"/>
    </location>
</feature>
<dbReference type="GeneID" id="107071244"/>
<accession>A0ABM1IZC2</accession>
<dbReference type="Gene3D" id="3.40.630.30">
    <property type="match status" value="1"/>
</dbReference>
<protein>
    <submittedName>
        <fullName evidence="4">Uncharacterized protein LOC107071244</fullName>
    </submittedName>
</protein>
<dbReference type="Proteomes" id="UP000694924">
    <property type="component" value="Unplaced"/>
</dbReference>
<reference evidence="4" key="1">
    <citation type="submission" date="2025-08" db="UniProtKB">
        <authorList>
            <consortium name="RefSeq"/>
        </authorList>
    </citation>
    <scope>IDENTIFICATION</scope>
    <source>
        <tissue evidence="4">Whole body</tissue>
    </source>
</reference>
<dbReference type="InterPro" id="IPR000182">
    <property type="entry name" value="GNAT_dom"/>
</dbReference>
<feature type="domain" description="N-acetyltransferase" evidence="2">
    <location>
        <begin position="104"/>
        <end position="254"/>
    </location>
</feature>
<dbReference type="CDD" id="cd04301">
    <property type="entry name" value="NAT_SF"/>
    <property type="match status" value="1"/>
</dbReference>
<dbReference type="RefSeq" id="XP_015185559.1">
    <property type="nucleotide sequence ID" value="XM_015330073.1"/>
</dbReference>
<evidence type="ECO:0000313" key="3">
    <source>
        <dbReference type="Proteomes" id="UP000694924"/>
    </source>
</evidence>
<keyword evidence="3" id="KW-1185">Reference proteome</keyword>
<dbReference type="InterPro" id="IPR016181">
    <property type="entry name" value="Acyl_CoA_acyltransferase"/>
</dbReference>
<evidence type="ECO:0000259" key="2">
    <source>
        <dbReference type="PROSITE" id="PS51186"/>
    </source>
</evidence>
<keyword evidence="1" id="KW-0812">Transmembrane</keyword>
<proteinExistence type="predicted"/>